<dbReference type="EMBL" id="LRGB01002451">
    <property type="protein sequence ID" value="KZS07631.1"/>
    <property type="molecule type" value="Genomic_DNA"/>
</dbReference>
<dbReference type="Proteomes" id="UP000076858">
    <property type="component" value="Unassembled WGS sequence"/>
</dbReference>
<feature type="region of interest" description="Disordered" evidence="1">
    <location>
        <begin position="63"/>
        <end position="93"/>
    </location>
</feature>
<comment type="caution">
    <text evidence="2">The sequence shown here is derived from an EMBL/GenBank/DDBJ whole genome shotgun (WGS) entry which is preliminary data.</text>
</comment>
<name>A0A0P5D9I7_9CRUS</name>
<accession>A0A0P5D9I7</accession>
<sequence length="93" mass="10155">MIPAPARPGRKYFRTKSITYEKEVAVTNAGCHDLNTHLSSLWKELPESPKFSNGSATVQVIASGHLDNPSNPLSIEQRKIEGSPKKPTSKPGE</sequence>
<evidence type="ECO:0000256" key="1">
    <source>
        <dbReference type="SAM" id="MobiDB-lite"/>
    </source>
</evidence>
<evidence type="ECO:0000313" key="2">
    <source>
        <dbReference type="EMBL" id="KZS07631.1"/>
    </source>
</evidence>
<evidence type="ECO:0000313" key="3">
    <source>
        <dbReference type="Proteomes" id="UP000076858"/>
    </source>
</evidence>
<reference evidence="2 3" key="1">
    <citation type="submission" date="2016-03" db="EMBL/GenBank/DDBJ databases">
        <title>EvidentialGene: Evidence-directed Construction of Genes on Genomes.</title>
        <authorList>
            <person name="Gilbert D.G."/>
            <person name="Choi J.-H."/>
            <person name="Mockaitis K."/>
            <person name="Colbourne J."/>
            <person name="Pfrender M."/>
        </authorList>
    </citation>
    <scope>NUCLEOTIDE SEQUENCE [LARGE SCALE GENOMIC DNA]</scope>
    <source>
        <strain evidence="2 3">Xinb3</strain>
        <tissue evidence="2">Complete organism</tissue>
    </source>
</reference>
<protein>
    <submittedName>
        <fullName evidence="2">Uncharacterized protein</fullName>
    </submittedName>
</protein>
<dbReference type="AlphaFoldDB" id="A0A0P5D9I7"/>
<keyword evidence="3" id="KW-1185">Reference proteome</keyword>
<organism evidence="2 3">
    <name type="scientific">Daphnia magna</name>
    <dbReference type="NCBI Taxonomy" id="35525"/>
    <lineage>
        <taxon>Eukaryota</taxon>
        <taxon>Metazoa</taxon>
        <taxon>Ecdysozoa</taxon>
        <taxon>Arthropoda</taxon>
        <taxon>Crustacea</taxon>
        <taxon>Branchiopoda</taxon>
        <taxon>Diplostraca</taxon>
        <taxon>Cladocera</taxon>
        <taxon>Anomopoda</taxon>
        <taxon>Daphniidae</taxon>
        <taxon>Daphnia</taxon>
    </lineage>
</organism>
<proteinExistence type="predicted"/>
<gene>
    <name evidence="2" type="ORF">APZ42_028769</name>
</gene>